<keyword evidence="3" id="KW-0067">ATP-binding</keyword>
<dbReference type="RefSeq" id="WP_346049464.1">
    <property type="nucleotide sequence ID" value="NZ_JAYGII010000001.1"/>
</dbReference>
<evidence type="ECO:0000256" key="4">
    <source>
        <dbReference type="ARBA" id="ARBA00038058"/>
    </source>
</evidence>
<dbReference type="GO" id="GO:0006281">
    <property type="term" value="P:DNA repair"/>
    <property type="evidence" value="ECO:0007669"/>
    <property type="project" value="TreeGrafter"/>
</dbReference>
<dbReference type="Gene3D" id="3.40.50.300">
    <property type="entry name" value="P-loop containing nucleotide triphosphate hydrolases"/>
    <property type="match status" value="2"/>
</dbReference>
<dbReference type="GO" id="GO:0016818">
    <property type="term" value="F:hydrolase activity, acting on acid anhydrides, in phosphorus-containing anhydrides"/>
    <property type="evidence" value="ECO:0007669"/>
    <property type="project" value="InterPro"/>
</dbReference>
<dbReference type="SMART" id="SM00491">
    <property type="entry name" value="HELICc2"/>
    <property type="match status" value="1"/>
</dbReference>
<keyword evidence="7" id="KW-1185">Reference proteome</keyword>
<dbReference type="Proteomes" id="UP001302316">
    <property type="component" value="Unassembled WGS sequence"/>
</dbReference>
<proteinExistence type="inferred from homology"/>
<dbReference type="InterPro" id="IPR014001">
    <property type="entry name" value="Helicase_ATP-bd"/>
</dbReference>
<keyword evidence="2 6" id="KW-0378">Hydrolase</keyword>
<accession>A0AAP6MLD0</accession>
<dbReference type="AlphaFoldDB" id="A0AAP6MLD0"/>
<dbReference type="SMART" id="SM00487">
    <property type="entry name" value="DEXDc"/>
    <property type="match status" value="1"/>
</dbReference>
<evidence type="ECO:0000313" key="6">
    <source>
        <dbReference type="EMBL" id="MEA5444357.1"/>
    </source>
</evidence>
<gene>
    <name evidence="6" type="ORF">VCB98_00810</name>
</gene>
<keyword evidence="6" id="KW-0347">Helicase</keyword>
<dbReference type="GO" id="GO:0003676">
    <property type="term" value="F:nucleic acid binding"/>
    <property type="evidence" value="ECO:0007669"/>
    <property type="project" value="InterPro"/>
</dbReference>
<dbReference type="InterPro" id="IPR014013">
    <property type="entry name" value="Helic_SF1/SF2_ATP-bd_DinG/Rad3"/>
</dbReference>
<dbReference type="EC" id="3.6.4.12" evidence="6"/>
<dbReference type="PROSITE" id="PS51193">
    <property type="entry name" value="HELICASE_ATP_BIND_2"/>
    <property type="match status" value="1"/>
</dbReference>
<evidence type="ECO:0000313" key="7">
    <source>
        <dbReference type="Proteomes" id="UP001302316"/>
    </source>
</evidence>
<dbReference type="Pfam" id="PF13307">
    <property type="entry name" value="Helicase_C_2"/>
    <property type="match status" value="1"/>
</dbReference>
<dbReference type="InterPro" id="IPR006555">
    <property type="entry name" value="ATP-dep_Helicase_C"/>
</dbReference>
<protein>
    <submittedName>
        <fullName evidence="6">ATP-dependent DNA helicase</fullName>
        <ecNumber evidence="6">3.6.4.12</ecNumber>
    </submittedName>
</protein>
<evidence type="ECO:0000259" key="5">
    <source>
        <dbReference type="PROSITE" id="PS51193"/>
    </source>
</evidence>
<dbReference type="GO" id="GO:0005524">
    <property type="term" value="F:ATP binding"/>
    <property type="evidence" value="ECO:0007669"/>
    <property type="project" value="UniProtKB-KW"/>
</dbReference>
<dbReference type="InterPro" id="IPR027417">
    <property type="entry name" value="P-loop_NTPase"/>
</dbReference>
<dbReference type="InterPro" id="IPR045028">
    <property type="entry name" value="DinG/Rad3-like"/>
</dbReference>
<dbReference type="PANTHER" id="PTHR11472">
    <property type="entry name" value="DNA REPAIR DEAD HELICASE RAD3/XP-D SUBFAMILY MEMBER"/>
    <property type="match status" value="1"/>
</dbReference>
<evidence type="ECO:0000256" key="3">
    <source>
        <dbReference type="ARBA" id="ARBA00022840"/>
    </source>
</evidence>
<reference evidence="6 7" key="1">
    <citation type="submission" date="2023-12" db="EMBL/GenBank/DDBJ databases">
        <title>Whole-genome sequencing of halo(alkali)philic microorganisms from hypersaline lakes.</title>
        <authorList>
            <person name="Sorokin D.Y."/>
            <person name="Merkel A.Y."/>
            <person name="Messina E."/>
            <person name="Yakimov M."/>
        </authorList>
    </citation>
    <scope>NUCLEOTIDE SEQUENCE [LARGE SCALE GENOMIC DNA]</scope>
    <source>
        <strain evidence="6 7">AB-CW1</strain>
    </source>
</reference>
<dbReference type="PANTHER" id="PTHR11472:SF34">
    <property type="entry name" value="REGULATOR OF TELOMERE ELONGATION HELICASE 1"/>
    <property type="match status" value="1"/>
</dbReference>
<feature type="domain" description="Helicase ATP-binding" evidence="5">
    <location>
        <begin position="30"/>
        <end position="301"/>
    </location>
</feature>
<organism evidence="6 7">
    <name type="scientific">Natronospira elongata</name>
    <dbReference type="NCBI Taxonomy" id="3110268"/>
    <lineage>
        <taxon>Bacteria</taxon>
        <taxon>Pseudomonadati</taxon>
        <taxon>Pseudomonadota</taxon>
        <taxon>Gammaproteobacteria</taxon>
        <taxon>Natronospirales</taxon>
        <taxon>Natronospiraceae</taxon>
        <taxon>Natronospira</taxon>
    </lineage>
</organism>
<comment type="caution">
    <text evidence="6">The sequence shown here is derived from an EMBL/GenBank/DDBJ whole genome shotgun (WGS) entry which is preliminary data.</text>
</comment>
<dbReference type="EMBL" id="JAYGII010000001">
    <property type="protein sequence ID" value="MEA5444357.1"/>
    <property type="molecule type" value="Genomic_DNA"/>
</dbReference>
<keyword evidence="1" id="KW-0547">Nucleotide-binding</keyword>
<dbReference type="SUPFAM" id="SSF52540">
    <property type="entry name" value="P-loop containing nucleoside triphosphate hydrolases"/>
    <property type="match status" value="1"/>
</dbReference>
<sequence length="667" mass="73912">MRKAARACNMRAMDQQPAKTLFGLLGDDGPLAKSLPDFRVREEQQRLADAVADTLASGGSLLAEAGTGVGKTFAYLAPALASRRRCIISTGTRHLQDQLFHRDLPLVMRALGQEGEMDQVALLKGRSNYLCLHRLDGARDRADLGRKEHESLEALSIWSRRSDSGDLAEGPHLSERSRLWPLVTSTQDNCLGQDCPRHDECFVLKARQAAMQRRVVVVNHHLLLADFALREEGFGELLPQADLVVVDEAHQLPETASRHFGTGVSARQLRDFASDCLAEALRASAGVSGFREVLDQLNTRILAARAALPEGEHRSRWDPREQSAAAEALLDLSSTLAVINEQLETLGGHSRELDNCRRRGLALQERLGLFLQQDPEEALVRWMEVSERGFILHATPLSTADRLGEWIGNVPASWVFTSATLAVREELSHFRQRLGLETVDELVVGSPFDYARNAVLYHPRELPPVNAPDYVERFAEVVLPLAEAAPGGSFFLFTSHRALRQAAAYLADRTEREVLVQGDGPRARLLAAFRENGRAILLGTQSFWEGVDVKGEALSLVAIDKLPFQSPGDPLIEARIEAIRERGGSPFMEWQLPQAVITLKQGVGRLIRDVEDRGVMVIGDPRLMQKGYGKIFVDSLPPMAKTRDGEKVKRFLESLGRQAPEFEEEPT</sequence>
<comment type="similarity">
    <text evidence="4">Belongs to the helicase family. DinG subfamily.</text>
</comment>
<name>A0AAP6MLD0_9GAMM</name>
<evidence type="ECO:0000256" key="1">
    <source>
        <dbReference type="ARBA" id="ARBA00022741"/>
    </source>
</evidence>
<dbReference type="GO" id="GO:0003678">
    <property type="term" value="F:DNA helicase activity"/>
    <property type="evidence" value="ECO:0007669"/>
    <property type="project" value="UniProtKB-EC"/>
</dbReference>
<evidence type="ECO:0000256" key="2">
    <source>
        <dbReference type="ARBA" id="ARBA00022801"/>
    </source>
</evidence>